<evidence type="ECO:0000313" key="6">
    <source>
        <dbReference type="Ensembl" id="ENSLLTP00000009615.1"/>
    </source>
</evidence>
<proteinExistence type="predicted"/>
<dbReference type="InterPro" id="IPR013320">
    <property type="entry name" value="ConA-like_dom_sf"/>
</dbReference>
<reference evidence="6" key="2">
    <citation type="submission" date="2025-09" db="UniProtKB">
        <authorList>
            <consortium name="Ensembl"/>
        </authorList>
    </citation>
    <scope>IDENTIFICATION</scope>
</reference>
<name>A0A8C5RYY0_LATLA</name>
<dbReference type="SUPFAM" id="SSF49899">
    <property type="entry name" value="Concanavalin A-like lectins/glucanases"/>
    <property type="match status" value="1"/>
</dbReference>
<dbReference type="AlphaFoldDB" id="A0A8C5RYY0"/>
<dbReference type="InterPro" id="IPR005492">
    <property type="entry name" value="EPTP"/>
</dbReference>
<dbReference type="GeneTree" id="ENSGT00510000047718"/>
<feature type="domain" description="Laminin G" evidence="5">
    <location>
        <begin position="33"/>
        <end position="252"/>
    </location>
</feature>
<accession>A0A8C5RYY0</accession>
<dbReference type="GO" id="GO:0007165">
    <property type="term" value="P:signal transduction"/>
    <property type="evidence" value="ECO:0007669"/>
    <property type="project" value="TreeGrafter"/>
</dbReference>
<dbReference type="Ensembl" id="ENSLLTT00000009981.1">
    <property type="protein sequence ID" value="ENSLLTP00000009615.1"/>
    <property type="gene ID" value="ENSLLTG00000007319.1"/>
</dbReference>
<dbReference type="InterPro" id="IPR009039">
    <property type="entry name" value="EAR"/>
</dbReference>
<dbReference type="Pfam" id="PF02210">
    <property type="entry name" value="Laminin_G_2"/>
    <property type="match status" value="1"/>
</dbReference>
<dbReference type="PROSITE" id="PS50025">
    <property type="entry name" value="LAM_G_DOMAIN"/>
    <property type="match status" value="1"/>
</dbReference>
<dbReference type="Gene3D" id="2.60.120.200">
    <property type="match status" value="1"/>
</dbReference>
<dbReference type="PANTHER" id="PTHR15261:SF4">
    <property type="entry name" value="THROMBOSPONDIN-TYPE LAMININ G DOMAIN AND EAR REPEAT-CONTAINING PROTEIN"/>
    <property type="match status" value="1"/>
</dbReference>
<keyword evidence="3" id="KW-0677">Repeat</keyword>
<reference evidence="6" key="1">
    <citation type="submission" date="2025-08" db="UniProtKB">
        <authorList>
            <consortium name="Ensembl"/>
        </authorList>
    </citation>
    <scope>IDENTIFICATION</scope>
</reference>
<dbReference type="SMART" id="SM00210">
    <property type="entry name" value="TSPN"/>
    <property type="match status" value="1"/>
</dbReference>
<keyword evidence="2" id="KW-0732">Signal</keyword>
<sequence length="484" mass="55567">NFNLRPLDLLSEVVPLNWVKSGIRMIQIQGARGFQLSATNPRFLNFPASRIFIYCDLFPEEFSIVFTIKTSYMQFKRNEYIFTVLDENSDTLQLGLRYSQSKLHFLFWSRDLLNGWQTQITFRDVFLADNQWHTLVLAVSQGSFSLTVDCSIPIDVIADTTFPTFLTMTGTRFYIGNRRRRKSFFTGLIRQLVLLPGSDATSRMCTGMNVNLAVLSIPQILQDLPVKPAGNELLKYPYEADMKLTLGSRPPCTKTESGQFWLNIVRKGLHLCTGNEWISMLEVEERLDYLEEYQRLATNSETLGIEIFVIPMVGLFVATANRFTPPGSAIYKWIDEKFVPYQNLPTYQAQSWEFFTVGKKVPCKILFYFKLTILLFNLSESKLLLNNFYKARQHRSCISCDGKQLQQSFDWMNMAWWSCYWLGVANSTSLTSRHASPHQASHDCGDAAPVISVKNGHKLLFSKVTPYKQSSSKGGEKNFQRQEV</sequence>
<dbReference type="InterPro" id="IPR001791">
    <property type="entry name" value="Laminin_G"/>
</dbReference>
<evidence type="ECO:0000256" key="2">
    <source>
        <dbReference type="ARBA" id="ARBA00022729"/>
    </source>
</evidence>
<dbReference type="GO" id="GO:0032420">
    <property type="term" value="C:stereocilium"/>
    <property type="evidence" value="ECO:0007669"/>
    <property type="project" value="UniProtKB-SubCell"/>
</dbReference>
<dbReference type="InterPro" id="IPR048287">
    <property type="entry name" value="TSPN-like_N"/>
</dbReference>
<evidence type="ECO:0000259" key="5">
    <source>
        <dbReference type="PROSITE" id="PS50025"/>
    </source>
</evidence>
<dbReference type="Proteomes" id="UP000694406">
    <property type="component" value="Unplaced"/>
</dbReference>
<evidence type="ECO:0000256" key="4">
    <source>
        <dbReference type="PROSITE-ProRule" id="PRU00122"/>
    </source>
</evidence>
<dbReference type="SMART" id="SM00282">
    <property type="entry name" value="LamG"/>
    <property type="match status" value="1"/>
</dbReference>
<dbReference type="PROSITE" id="PS50912">
    <property type="entry name" value="EAR"/>
    <property type="match status" value="1"/>
</dbReference>
<evidence type="ECO:0000313" key="7">
    <source>
        <dbReference type="Proteomes" id="UP000694406"/>
    </source>
</evidence>
<evidence type="ECO:0000256" key="1">
    <source>
        <dbReference type="ARBA" id="ARBA00004645"/>
    </source>
</evidence>
<dbReference type="Pfam" id="PF03736">
    <property type="entry name" value="EPTP"/>
    <property type="match status" value="1"/>
</dbReference>
<comment type="caution">
    <text evidence="4">Lacks conserved residue(s) required for the propagation of feature annotation.</text>
</comment>
<keyword evidence="7" id="KW-1185">Reference proteome</keyword>
<comment type="subcellular location">
    <subcellularLocation>
        <location evidence="1">Cell projection</location>
        <location evidence="1">Stereocilium</location>
    </subcellularLocation>
</comment>
<protein>
    <recommendedName>
        <fullName evidence="5">Laminin G domain-containing protein</fullName>
    </recommendedName>
</protein>
<organism evidence="6 7">
    <name type="scientific">Laticauda laticaudata</name>
    <name type="common">Blue-ringed sea krait</name>
    <name type="synonym">Blue-lipped sea krait</name>
    <dbReference type="NCBI Taxonomy" id="8630"/>
    <lineage>
        <taxon>Eukaryota</taxon>
        <taxon>Metazoa</taxon>
        <taxon>Chordata</taxon>
        <taxon>Craniata</taxon>
        <taxon>Vertebrata</taxon>
        <taxon>Euteleostomi</taxon>
        <taxon>Lepidosauria</taxon>
        <taxon>Squamata</taxon>
        <taxon>Bifurcata</taxon>
        <taxon>Unidentata</taxon>
        <taxon>Episquamata</taxon>
        <taxon>Toxicofera</taxon>
        <taxon>Serpentes</taxon>
        <taxon>Colubroidea</taxon>
        <taxon>Elapidae</taxon>
        <taxon>Laticaudinae</taxon>
        <taxon>Laticauda</taxon>
    </lineage>
</organism>
<dbReference type="PANTHER" id="PTHR15261">
    <property type="entry name" value="THROMBOSPONDIN-TYPE LAMININ G DOMAIN AND EAR REPEAT-CONTAINING"/>
    <property type="match status" value="1"/>
</dbReference>
<evidence type="ECO:0000256" key="3">
    <source>
        <dbReference type="ARBA" id="ARBA00022737"/>
    </source>
</evidence>